<dbReference type="GO" id="GO:0005886">
    <property type="term" value="C:plasma membrane"/>
    <property type="evidence" value="ECO:0007669"/>
    <property type="project" value="UniProtKB-SubCell"/>
</dbReference>
<evidence type="ECO:0000313" key="8">
    <source>
        <dbReference type="EMBL" id="QDT07258.1"/>
    </source>
</evidence>
<reference evidence="8 9" key="1">
    <citation type="submission" date="2019-02" db="EMBL/GenBank/DDBJ databases">
        <title>Deep-cultivation of Planctomycetes and their phenomic and genomic characterization uncovers novel biology.</title>
        <authorList>
            <person name="Wiegand S."/>
            <person name="Jogler M."/>
            <person name="Boedeker C."/>
            <person name="Pinto D."/>
            <person name="Vollmers J."/>
            <person name="Rivas-Marin E."/>
            <person name="Kohn T."/>
            <person name="Peeters S.H."/>
            <person name="Heuer A."/>
            <person name="Rast P."/>
            <person name="Oberbeckmann S."/>
            <person name="Bunk B."/>
            <person name="Jeske O."/>
            <person name="Meyerdierks A."/>
            <person name="Storesund J.E."/>
            <person name="Kallscheuer N."/>
            <person name="Luecker S."/>
            <person name="Lage O.M."/>
            <person name="Pohl T."/>
            <person name="Merkel B.J."/>
            <person name="Hornburger P."/>
            <person name="Mueller R.-W."/>
            <person name="Bruemmer F."/>
            <person name="Labrenz M."/>
            <person name="Spormann A.M."/>
            <person name="Op den Camp H."/>
            <person name="Overmann J."/>
            <person name="Amann R."/>
            <person name="Jetten M.S.M."/>
            <person name="Mascher T."/>
            <person name="Medema M.H."/>
            <person name="Devos D.P."/>
            <person name="Kaster A.-K."/>
            <person name="Ovreas L."/>
            <person name="Rohde M."/>
            <person name="Galperin M.Y."/>
            <person name="Jogler C."/>
        </authorList>
    </citation>
    <scope>NUCLEOTIDE SEQUENCE [LARGE SCALE GENOMIC DNA]</scope>
    <source>
        <strain evidence="8 9">K22_7</strain>
    </source>
</reference>
<evidence type="ECO:0008006" key="10">
    <source>
        <dbReference type="Google" id="ProtNLM"/>
    </source>
</evidence>
<feature type="transmembrane region" description="Helical" evidence="7">
    <location>
        <begin position="351"/>
        <end position="369"/>
    </location>
</feature>
<feature type="transmembrane region" description="Helical" evidence="7">
    <location>
        <begin position="259"/>
        <end position="284"/>
    </location>
</feature>
<keyword evidence="3 7" id="KW-0812">Transmembrane</keyword>
<feature type="transmembrane region" description="Helical" evidence="7">
    <location>
        <begin position="296"/>
        <end position="316"/>
    </location>
</feature>
<keyword evidence="9" id="KW-1185">Reference proteome</keyword>
<evidence type="ECO:0000256" key="4">
    <source>
        <dbReference type="ARBA" id="ARBA00022989"/>
    </source>
</evidence>
<feature type="region of interest" description="Disordered" evidence="6">
    <location>
        <begin position="1"/>
        <end position="25"/>
    </location>
</feature>
<dbReference type="Proteomes" id="UP000318538">
    <property type="component" value="Chromosome"/>
</dbReference>
<evidence type="ECO:0000256" key="5">
    <source>
        <dbReference type="ARBA" id="ARBA00023136"/>
    </source>
</evidence>
<evidence type="ECO:0000313" key="9">
    <source>
        <dbReference type="Proteomes" id="UP000318538"/>
    </source>
</evidence>
<evidence type="ECO:0000256" key="3">
    <source>
        <dbReference type="ARBA" id="ARBA00022692"/>
    </source>
</evidence>
<evidence type="ECO:0000256" key="2">
    <source>
        <dbReference type="ARBA" id="ARBA00022475"/>
    </source>
</evidence>
<accession>A0A517NJE9</accession>
<dbReference type="RefSeq" id="WP_145174961.1">
    <property type="nucleotide sequence ID" value="NZ_CP036525.1"/>
</dbReference>
<evidence type="ECO:0000256" key="7">
    <source>
        <dbReference type="SAM" id="Phobius"/>
    </source>
</evidence>
<dbReference type="Pfam" id="PF03706">
    <property type="entry name" value="LPG_synthase_TM"/>
    <property type="match status" value="1"/>
</dbReference>
<evidence type="ECO:0000256" key="1">
    <source>
        <dbReference type="ARBA" id="ARBA00004651"/>
    </source>
</evidence>
<dbReference type="OrthoDB" id="256291at2"/>
<protein>
    <recommendedName>
        <fullName evidence="10">Flippase-like domain-containing protein</fullName>
    </recommendedName>
</protein>
<feature type="transmembrane region" description="Helical" evidence="7">
    <location>
        <begin position="328"/>
        <end position="345"/>
    </location>
</feature>
<dbReference type="AlphaFoldDB" id="A0A517NJE9"/>
<proteinExistence type="predicted"/>
<dbReference type="KEGG" id="rlc:K227x_56850"/>
<keyword evidence="2" id="KW-1003">Cell membrane</keyword>
<dbReference type="EMBL" id="CP036525">
    <property type="protein sequence ID" value="QDT07258.1"/>
    <property type="molecule type" value="Genomic_DNA"/>
</dbReference>
<gene>
    <name evidence="8" type="ORF">K227x_56850</name>
</gene>
<feature type="transmembrane region" description="Helical" evidence="7">
    <location>
        <begin position="38"/>
        <end position="56"/>
    </location>
</feature>
<comment type="subcellular location">
    <subcellularLocation>
        <location evidence="1">Cell membrane</location>
        <topology evidence="1">Multi-pass membrane protein</topology>
    </subcellularLocation>
</comment>
<feature type="transmembrane region" description="Helical" evidence="7">
    <location>
        <begin position="216"/>
        <end position="238"/>
    </location>
</feature>
<feature type="transmembrane region" description="Helical" evidence="7">
    <location>
        <begin position="112"/>
        <end position="133"/>
    </location>
</feature>
<keyword evidence="4 7" id="KW-1133">Transmembrane helix</keyword>
<sequence length="392" mass="41193">MIDKPIRNDSGADADEVDASGPVGVQDNRVGGRKRWMAVAKLVILVVVVIGLALAFRSAAQQWSAETAKIDLAIDELQSQADVETDPAVQRELQQQQAALNASRPHPANLNLAWLSVAAWLYALGLLPSGMLLHRAVHALGGHPKRSTAIIAQSLGHVGKYVPGKAMVVVLRGGVLARDGVRPLTSTISVFLETFLMMAVGAVVAAIATAEAPVPKWITITALVTALLAGIPTLPPILRWIAARVGGVDKQRVDEQIGWSLFFAGWGWSLLSWLLIGGSFTALIMAVPTADPVPSLIQLFPIATAAISLAMVVGFASLLPGGAGVRELVLASVLGIVISPAHGLLSAIAARVLFILVEAAMAFVCWVWIRRHPVAAISLDRTAAPAVSLSAE</sequence>
<dbReference type="InterPro" id="IPR022791">
    <property type="entry name" value="L-PG_synthase/AglD"/>
</dbReference>
<name>A0A517NJE9_9BACT</name>
<evidence type="ECO:0000256" key="6">
    <source>
        <dbReference type="SAM" id="MobiDB-lite"/>
    </source>
</evidence>
<organism evidence="8 9">
    <name type="scientific">Rubripirellula lacrimiformis</name>
    <dbReference type="NCBI Taxonomy" id="1930273"/>
    <lineage>
        <taxon>Bacteria</taxon>
        <taxon>Pseudomonadati</taxon>
        <taxon>Planctomycetota</taxon>
        <taxon>Planctomycetia</taxon>
        <taxon>Pirellulales</taxon>
        <taxon>Pirellulaceae</taxon>
        <taxon>Rubripirellula</taxon>
    </lineage>
</organism>
<keyword evidence="5 7" id="KW-0472">Membrane</keyword>
<feature type="transmembrane region" description="Helical" evidence="7">
    <location>
        <begin position="188"/>
        <end position="210"/>
    </location>
</feature>